<gene>
    <name evidence="2" type="ORF">RhiirA5_68641</name>
</gene>
<keyword evidence="1" id="KW-1133">Transmembrane helix</keyword>
<accession>A0A2N0QDY9</accession>
<reference evidence="2 3" key="2">
    <citation type="submission" date="2017-09" db="EMBL/GenBank/DDBJ databases">
        <title>Extensive intraspecific genome diversity in a model arbuscular mycorrhizal fungus.</title>
        <authorList>
            <person name="Chen E.C."/>
            <person name="Morin E."/>
            <person name="Beaudet D."/>
            <person name="Noel J."/>
            <person name="Ndikumana S."/>
            <person name="Charron P."/>
            <person name="St-Onge C."/>
            <person name="Giorgi J."/>
            <person name="Grigoriev I.V."/>
            <person name="Roux C."/>
            <person name="Martin F.M."/>
            <person name="Corradi N."/>
        </authorList>
    </citation>
    <scope>NUCLEOTIDE SEQUENCE [LARGE SCALE GENOMIC DNA]</scope>
    <source>
        <strain evidence="2 3">A5</strain>
    </source>
</reference>
<evidence type="ECO:0000313" key="3">
    <source>
        <dbReference type="Proteomes" id="UP000232722"/>
    </source>
</evidence>
<name>A0A2N0QDY9_9GLOM</name>
<comment type="caution">
    <text evidence="2">The sequence shown here is derived from an EMBL/GenBank/DDBJ whole genome shotgun (WGS) entry which is preliminary data.</text>
</comment>
<dbReference type="EMBL" id="LLXJ01000019">
    <property type="protein sequence ID" value="PKC17289.1"/>
    <property type="molecule type" value="Genomic_DNA"/>
</dbReference>
<protein>
    <submittedName>
        <fullName evidence="2">Uncharacterized protein</fullName>
    </submittedName>
</protein>
<feature type="transmembrane region" description="Helical" evidence="1">
    <location>
        <begin position="6"/>
        <end position="27"/>
    </location>
</feature>
<dbReference type="Proteomes" id="UP000232722">
    <property type="component" value="Unassembled WGS sequence"/>
</dbReference>
<keyword evidence="1" id="KW-0472">Membrane</keyword>
<sequence>MNFINQISYTYCLSPSSLTLFIRFFLLTRLKIEVYTRNIENNKNNFMNRKSLQKALNYPSRSSFFFFKKKKKMFRCF</sequence>
<organism evidence="2 3">
    <name type="scientific">Rhizophagus irregularis</name>
    <dbReference type="NCBI Taxonomy" id="588596"/>
    <lineage>
        <taxon>Eukaryota</taxon>
        <taxon>Fungi</taxon>
        <taxon>Fungi incertae sedis</taxon>
        <taxon>Mucoromycota</taxon>
        <taxon>Glomeromycotina</taxon>
        <taxon>Glomeromycetes</taxon>
        <taxon>Glomerales</taxon>
        <taxon>Glomeraceae</taxon>
        <taxon>Rhizophagus</taxon>
    </lineage>
</organism>
<dbReference type="AlphaFoldDB" id="A0A2N0QDY9"/>
<evidence type="ECO:0000256" key="1">
    <source>
        <dbReference type="SAM" id="Phobius"/>
    </source>
</evidence>
<evidence type="ECO:0000313" key="2">
    <source>
        <dbReference type="EMBL" id="PKC17289.1"/>
    </source>
</evidence>
<proteinExistence type="predicted"/>
<reference evidence="2 3" key="1">
    <citation type="submission" date="2016-04" db="EMBL/GenBank/DDBJ databases">
        <title>Genome analyses suggest a sexual origin of heterokaryosis in a supposedly ancient asexual fungus.</title>
        <authorList>
            <person name="Ropars J."/>
            <person name="Sedzielewska K."/>
            <person name="Noel J."/>
            <person name="Charron P."/>
            <person name="Farinelli L."/>
            <person name="Marton T."/>
            <person name="Kruger M."/>
            <person name="Pelin A."/>
            <person name="Brachmann A."/>
            <person name="Corradi N."/>
        </authorList>
    </citation>
    <scope>NUCLEOTIDE SEQUENCE [LARGE SCALE GENOMIC DNA]</scope>
    <source>
        <strain evidence="2 3">A5</strain>
    </source>
</reference>
<keyword evidence="1" id="KW-0812">Transmembrane</keyword>